<evidence type="ECO:0000256" key="4">
    <source>
        <dbReference type="ARBA" id="ARBA00022692"/>
    </source>
</evidence>
<reference evidence="10 11" key="1">
    <citation type="submission" date="2021-03" db="EMBL/GenBank/DDBJ databases">
        <title>Haloterrigena longa sp. nov. and Haloterrigena limicola sp. nov., extremely halophilic archaea isolated from a salt lake.</title>
        <authorList>
            <person name="Henglin C."/>
        </authorList>
    </citation>
    <scope>NUCLEOTIDE SEQUENCE [LARGE SCALE GENOMIC DNA]</scope>
    <source>
        <strain evidence="10 11">KZCA68</strain>
    </source>
</reference>
<sequence length="370" mass="40568">MIERLVRSLRQSSDSDADADSGRPLRSDGGERLNEPRSSSELRSDGGERPGGVDAAESGLGRPDETGPESESTLGSIRRSEFVQSIPFWLPGFLLVGAFVYGAIGWNFLISLTDWSGLGDPDYTNLSLDTYVQLLRDGAFHNATWNTIVLMVAFTGVSLIVGLLLAILMDREIRFGNGFRTIYLLPMSLSFVVTAIFWKWMYNASDGVINVTLEAIGLGAIAPNWLGDPRFKLWAVVIALIWQFSGYCMIVYLAALRAIPDDHYEAARVDGATTLRLYRRVIIPQLRAATMGATVVLVVFALKAFDFIYVIYGGSQPGPSADILGIMMYREAFAGTPEWAYGSAVAMVLFVLALAVIAPYAFAQYRRGDL</sequence>
<feature type="transmembrane region" description="Helical" evidence="7">
    <location>
        <begin position="233"/>
        <end position="255"/>
    </location>
</feature>
<keyword evidence="3" id="KW-1003">Cell membrane</keyword>
<dbReference type="RefSeq" id="WP_207290420.1">
    <property type="nucleotide sequence ID" value="NZ_CP071462.1"/>
</dbReference>
<feature type="region of interest" description="Disordered" evidence="8">
    <location>
        <begin position="1"/>
        <end position="75"/>
    </location>
</feature>
<dbReference type="PANTHER" id="PTHR30193:SF42">
    <property type="entry name" value="ABC TRANSPORTER PERMEASE PROTEIN"/>
    <property type="match status" value="1"/>
</dbReference>
<dbReference type="Pfam" id="PF00528">
    <property type="entry name" value="BPD_transp_1"/>
    <property type="match status" value="1"/>
</dbReference>
<dbReference type="InterPro" id="IPR051393">
    <property type="entry name" value="ABC_transporter_permease"/>
</dbReference>
<dbReference type="GO" id="GO:0055085">
    <property type="term" value="P:transmembrane transport"/>
    <property type="evidence" value="ECO:0007669"/>
    <property type="project" value="InterPro"/>
</dbReference>
<feature type="transmembrane region" description="Helical" evidence="7">
    <location>
        <begin position="288"/>
        <end position="312"/>
    </location>
</feature>
<organism evidence="10 11">
    <name type="scientific">Haloterrigena alkaliphila</name>
    <dbReference type="NCBI Taxonomy" id="2816475"/>
    <lineage>
        <taxon>Archaea</taxon>
        <taxon>Methanobacteriati</taxon>
        <taxon>Methanobacteriota</taxon>
        <taxon>Stenosarchaea group</taxon>
        <taxon>Halobacteria</taxon>
        <taxon>Halobacteriales</taxon>
        <taxon>Natrialbaceae</taxon>
        <taxon>Haloterrigena</taxon>
    </lineage>
</organism>
<dbReference type="CDD" id="cd06261">
    <property type="entry name" value="TM_PBP2"/>
    <property type="match status" value="1"/>
</dbReference>
<dbReference type="KEGG" id="hakz:J0X25_07010"/>
<keyword evidence="2 7" id="KW-0813">Transport</keyword>
<protein>
    <submittedName>
        <fullName evidence="10">Sugar ABC transporter permease</fullName>
    </submittedName>
</protein>
<comment type="similarity">
    <text evidence="7">Belongs to the binding-protein-dependent transport system permease family.</text>
</comment>
<evidence type="ECO:0000259" key="9">
    <source>
        <dbReference type="PROSITE" id="PS50928"/>
    </source>
</evidence>
<feature type="transmembrane region" description="Helical" evidence="7">
    <location>
        <begin position="181"/>
        <end position="201"/>
    </location>
</feature>
<dbReference type="SUPFAM" id="SSF161098">
    <property type="entry name" value="MetI-like"/>
    <property type="match status" value="1"/>
</dbReference>
<evidence type="ECO:0000256" key="8">
    <source>
        <dbReference type="SAM" id="MobiDB-lite"/>
    </source>
</evidence>
<accession>A0A8A2VJ13</accession>
<dbReference type="EMBL" id="CP071462">
    <property type="protein sequence ID" value="QSX00701.1"/>
    <property type="molecule type" value="Genomic_DNA"/>
</dbReference>
<evidence type="ECO:0000313" key="11">
    <source>
        <dbReference type="Proteomes" id="UP000663203"/>
    </source>
</evidence>
<feature type="transmembrane region" description="Helical" evidence="7">
    <location>
        <begin position="88"/>
        <end position="109"/>
    </location>
</feature>
<evidence type="ECO:0000256" key="2">
    <source>
        <dbReference type="ARBA" id="ARBA00022448"/>
    </source>
</evidence>
<dbReference type="Gene3D" id="1.10.3720.10">
    <property type="entry name" value="MetI-like"/>
    <property type="match status" value="1"/>
</dbReference>
<dbReference type="PANTHER" id="PTHR30193">
    <property type="entry name" value="ABC TRANSPORTER PERMEASE PROTEIN"/>
    <property type="match status" value="1"/>
</dbReference>
<dbReference type="GO" id="GO:0005886">
    <property type="term" value="C:plasma membrane"/>
    <property type="evidence" value="ECO:0007669"/>
    <property type="project" value="UniProtKB-SubCell"/>
</dbReference>
<proteinExistence type="inferred from homology"/>
<dbReference type="GeneID" id="63187041"/>
<feature type="transmembrane region" description="Helical" evidence="7">
    <location>
        <begin position="339"/>
        <end position="362"/>
    </location>
</feature>
<dbReference type="PROSITE" id="PS50928">
    <property type="entry name" value="ABC_TM1"/>
    <property type="match status" value="1"/>
</dbReference>
<evidence type="ECO:0000256" key="1">
    <source>
        <dbReference type="ARBA" id="ARBA00004651"/>
    </source>
</evidence>
<dbReference type="InterPro" id="IPR000515">
    <property type="entry name" value="MetI-like"/>
</dbReference>
<dbReference type="AlphaFoldDB" id="A0A8A2VJ13"/>
<feature type="transmembrane region" description="Helical" evidence="7">
    <location>
        <begin position="148"/>
        <end position="169"/>
    </location>
</feature>
<dbReference type="Proteomes" id="UP000663203">
    <property type="component" value="Chromosome"/>
</dbReference>
<feature type="domain" description="ABC transmembrane type-1" evidence="9">
    <location>
        <begin position="144"/>
        <end position="360"/>
    </location>
</feature>
<feature type="compositionally biased region" description="Basic and acidic residues" evidence="8">
    <location>
        <begin position="20"/>
        <end position="48"/>
    </location>
</feature>
<evidence type="ECO:0000256" key="3">
    <source>
        <dbReference type="ARBA" id="ARBA00022475"/>
    </source>
</evidence>
<evidence type="ECO:0000256" key="6">
    <source>
        <dbReference type="ARBA" id="ARBA00023136"/>
    </source>
</evidence>
<comment type="subcellular location">
    <subcellularLocation>
        <location evidence="1 7">Cell membrane</location>
        <topology evidence="1 7">Multi-pass membrane protein</topology>
    </subcellularLocation>
</comment>
<dbReference type="InterPro" id="IPR035906">
    <property type="entry name" value="MetI-like_sf"/>
</dbReference>
<keyword evidence="11" id="KW-1185">Reference proteome</keyword>
<keyword evidence="4 7" id="KW-0812">Transmembrane</keyword>
<evidence type="ECO:0000256" key="7">
    <source>
        <dbReference type="RuleBase" id="RU363032"/>
    </source>
</evidence>
<keyword evidence="6 7" id="KW-0472">Membrane</keyword>
<name>A0A8A2VJ13_9EURY</name>
<evidence type="ECO:0000256" key="5">
    <source>
        <dbReference type="ARBA" id="ARBA00022989"/>
    </source>
</evidence>
<keyword evidence="5 7" id="KW-1133">Transmembrane helix</keyword>
<gene>
    <name evidence="10" type="ORF">J0X25_07010</name>
</gene>
<evidence type="ECO:0000313" key="10">
    <source>
        <dbReference type="EMBL" id="QSX00701.1"/>
    </source>
</evidence>